<proteinExistence type="predicted"/>
<accession>A0AA97ASR1</accession>
<reference evidence="1" key="1">
    <citation type="submission" date="2020-05" db="EMBL/GenBank/DDBJ databases">
        <authorList>
            <person name="Zhu T."/>
            <person name="Keshari N."/>
            <person name="Lu X."/>
        </authorList>
    </citation>
    <scope>NUCLEOTIDE SEQUENCE</scope>
    <source>
        <strain evidence="1">NK1-12</strain>
    </source>
</reference>
<dbReference type="AlphaFoldDB" id="A0AA97ASR1"/>
<sequence length="71" mass="7695">MHPSLDSDDLEKEKGAYHRMLDSSNCSIFAIIMPSRLLNLLVLAIAACCAAGGDEDDERGSGRITACYQFS</sequence>
<gene>
    <name evidence="1" type="ORF">HJG54_31980</name>
</gene>
<dbReference type="EMBL" id="CP053587">
    <property type="protein sequence ID" value="WNZ27498.1"/>
    <property type="molecule type" value="Genomic_DNA"/>
</dbReference>
<evidence type="ECO:0000313" key="1">
    <source>
        <dbReference type="EMBL" id="WNZ27498.1"/>
    </source>
</evidence>
<organism evidence="1">
    <name type="scientific">Leptolyngbya sp. NK1-12</name>
    <dbReference type="NCBI Taxonomy" id="2547451"/>
    <lineage>
        <taxon>Bacteria</taxon>
        <taxon>Bacillati</taxon>
        <taxon>Cyanobacteriota</taxon>
        <taxon>Cyanophyceae</taxon>
        <taxon>Leptolyngbyales</taxon>
        <taxon>Leptolyngbyaceae</taxon>
        <taxon>Leptolyngbya group</taxon>
        <taxon>Leptolyngbya</taxon>
    </lineage>
</organism>
<protein>
    <submittedName>
        <fullName evidence="1">Uncharacterized protein</fullName>
    </submittedName>
</protein>
<name>A0AA97ASR1_9CYAN</name>
<dbReference type="RefSeq" id="WP_316435814.1">
    <property type="nucleotide sequence ID" value="NZ_CP053587.1"/>
</dbReference>